<dbReference type="InterPro" id="IPR020904">
    <property type="entry name" value="Sc_DH/Rdtase_CS"/>
</dbReference>
<dbReference type="EMBL" id="LUKF01000017">
    <property type="protein sequence ID" value="KYG61185.1"/>
    <property type="molecule type" value="Genomic_DNA"/>
</dbReference>
<dbReference type="PROSITE" id="PS00061">
    <property type="entry name" value="ADH_SHORT"/>
    <property type="match status" value="1"/>
</dbReference>
<comment type="similarity">
    <text evidence="1">Belongs to the short-chain dehydrogenases/reductases (SDR) family.</text>
</comment>
<dbReference type="PANTHER" id="PTHR43975:SF2">
    <property type="entry name" value="EG:BACR7A4.14 PROTEIN-RELATED"/>
    <property type="match status" value="1"/>
</dbReference>
<dbReference type="RefSeq" id="WP_063244552.1">
    <property type="nucleotide sequence ID" value="NZ_LUKF01000017.1"/>
</dbReference>
<proteinExistence type="inferred from homology"/>
<dbReference type="PANTHER" id="PTHR43975">
    <property type="entry name" value="ZGC:101858"/>
    <property type="match status" value="1"/>
</dbReference>
<dbReference type="InterPro" id="IPR002347">
    <property type="entry name" value="SDR_fam"/>
</dbReference>
<dbReference type="PRINTS" id="PR00080">
    <property type="entry name" value="SDRFAMILY"/>
</dbReference>
<dbReference type="Gene3D" id="3.40.50.720">
    <property type="entry name" value="NAD(P)-binding Rossmann-like Domain"/>
    <property type="match status" value="1"/>
</dbReference>
<dbReference type="Proteomes" id="UP000075391">
    <property type="component" value="Unassembled WGS sequence"/>
</dbReference>
<dbReference type="AlphaFoldDB" id="A0A150WDN5"/>
<organism evidence="2 3">
    <name type="scientific">Bdellovibrio bacteriovorus</name>
    <dbReference type="NCBI Taxonomy" id="959"/>
    <lineage>
        <taxon>Bacteria</taxon>
        <taxon>Pseudomonadati</taxon>
        <taxon>Bdellovibrionota</taxon>
        <taxon>Bdellovibrionia</taxon>
        <taxon>Bdellovibrionales</taxon>
        <taxon>Pseudobdellovibrionaceae</taxon>
        <taxon>Bdellovibrio</taxon>
    </lineage>
</organism>
<dbReference type="InterPro" id="IPR036291">
    <property type="entry name" value="NAD(P)-bd_dom_sf"/>
</dbReference>
<evidence type="ECO:0000313" key="3">
    <source>
        <dbReference type="Proteomes" id="UP000075391"/>
    </source>
</evidence>
<accession>A0A150WDN5</accession>
<gene>
    <name evidence="2" type="ORF">AZI85_09570</name>
</gene>
<evidence type="ECO:0000313" key="2">
    <source>
        <dbReference type="EMBL" id="KYG61185.1"/>
    </source>
</evidence>
<dbReference type="SUPFAM" id="SSF51735">
    <property type="entry name" value="NAD(P)-binding Rossmann-fold domains"/>
    <property type="match status" value="1"/>
</dbReference>
<dbReference type="OrthoDB" id="5292181at2"/>
<protein>
    <submittedName>
        <fullName evidence="2">Oxidoreductase</fullName>
    </submittedName>
</protein>
<dbReference type="CDD" id="cd05233">
    <property type="entry name" value="SDR_c"/>
    <property type="match status" value="1"/>
</dbReference>
<dbReference type="PRINTS" id="PR00081">
    <property type="entry name" value="GDHRDH"/>
</dbReference>
<dbReference type="FunFam" id="3.40.50.720:FF:000084">
    <property type="entry name" value="Short-chain dehydrogenase reductase"/>
    <property type="match status" value="1"/>
</dbReference>
<dbReference type="Pfam" id="PF13561">
    <property type="entry name" value="adh_short_C2"/>
    <property type="match status" value="1"/>
</dbReference>
<name>A0A150WDN5_BDEBC</name>
<sequence>MKKAALITGASSGIGAATAIEYSRNGYFIYLMGRNKERLQEVALKCRSGASIVSCDMTDEAALQKRLNEVLGAKIHRVEVLVNNAGIFETHNFTEGADDIWKRQMEMNFFVPVRVARAFFPYFKELGGGSIVNISSTLGLRPTANTGAYSASKAALINWTQSLALEGGAHNIRVNAVCPGIVDTPIHSFHSLEADAKKETLDKMKSLQPLGRIGTSEDIAKTAYFLGSEQSSWTTGAVMTVDGGINLA</sequence>
<reference evidence="2 3" key="1">
    <citation type="submission" date="2016-03" db="EMBL/GenBank/DDBJ databases">
        <authorList>
            <person name="Ploux O."/>
        </authorList>
    </citation>
    <scope>NUCLEOTIDE SEQUENCE [LARGE SCALE GENOMIC DNA]</scope>
    <source>
        <strain evidence="2 3">BER2</strain>
    </source>
</reference>
<evidence type="ECO:0000256" key="1">
    <source>
        <dbReference type="ARBA" id="ARBA00006484"/>
    </source>
</evidence>
<comment type="caution">
    <text evidence="2">The sequence shown here is derived from an EMBL/GenBank/DDBJ whole genome shotgun (WGS) entry which is preliminary data.</text>
</comment>